<evidence type="ECO:0008006" key="4">
    <source>
        <dbReference type="Google" id="ProtNLM"/>
    </source>
</evidence>
<dbReference type="Proteomes" id="UP001460270">
    <property type="component" value="Unassembled WGS sequence"/>
</dbReference>
<name>A0AAW0P8J7_9GOBI</name>
<sequence length="133" mass="15439">MELKTRPQRTYVTTVKENIPPKTQAEEDESSVGLPLGLEYEKKKQKLQRELRMDYRHYITQKSQGDFLEPEPLSLCNGTRMFKNFPDRQPAPITNVRPPSRRDAATLTEDSRGQERAPPTAGRSQRKHRAFRS</sequence>
<evidence type="ECO:0000313" key="2">
    <source>
        <dbReference type="EMBL" id="KAK7919135.1"/>
    </source>
</evidence>
<dbReference type="EMBL" id="JBBPFD010000007">
    <property type="protein sequence ID" value="KAK7919135.1"/>
    <property type="molecule type" value="Genomic_DNA"/>
</dbReference>
<evidence type="ECO:0000313" key="3">
    <source>
        <dbReference type="Proteomes" id="UP001460270"/>
    </source>
</evidence>
<gene>
    <name evidence="2" type="ORF">WMY93_010419</name>
</gene>
<dbReference type="AlphaFoldDB" id="A0AAW0P8J7"/>
<proteinExistence type="predicted"/>
<organism evidence="2 3">
    <name type="scientific">Mugilogobius chulae</name>
    <name type="common">yellowstripe goby</name>
    <dbReference type="NCBI Taxonomy" id="88201"/>
    <lineage>
        <taxon>Eukaryota</taxon>
        <taxon>Metazoa</taxon>
        <taxon>Chordata</taxon>
        <taxon>Craniata</taxon>
        <taxon>Vertebrata</taxon>
        <taxon>Euteleostomi</taxon>
        <taxon>Actinopterygii</taxon>
        <taxon>Neopterygii</taxon>
        <taxon>Teleostei</taxon>
        <taxon>Neoteleostei</taxon>
        <taxon>Acanthomorphata</taxon>
        <taxon>Gobiaria</taxon>
        <taxon>Gobiiformes</taxon>
        <taxon>Gobioidei</taxon>
        <taxon>Gobiidae</taxon>
        <taxon>Gobionellinae</taxon>
        <taxon>Mugilogobius</taxon>
    </lineage>
</organism>
<protein>
    <recommendedName>
        <fullName evidence="4">Centrosome and spindle pole associated protein 1</fullName>
    </recommendedName>
</protein>
<feature type="compositionally biased region" description="Basic and acidic residues" evidence="1">
    <location>
        <begin position="100"/>
        <end position="115"/>
    </location>
</feature>
<reference evidence="3" key="1">
    <citation type="submission" date="2024-04" db="EMBL/GenBank/DDBJ databases">
        <title>Salinicola lusitanus LLJ914,a marine bacterium isolated from the Okinawa Trough.</title>
        <authorList>
            <person name="Li J."/>
        </authorList>
    </citation>
    <scope>NUCLEOTIDE SEQUENCE [LARGE SCALE GENOMIC DNA]</scope>
</reference>
<evidence type="ECO:0000256" key="1">
    <source>
        <dbReference type="SAM" id="MobiDB-lite"/>
    </source>
</evidence>
<feature type="compositionally biased region" description="Basic residues" evidence="1">
    <location>
        <begin position="124"/>
        <end position="133"/>
    </location>
</feature>
<feature type="region of interest" description="Disordered" evidence="1">
    <location>
        <begin position="79"/>
        <end position="133"/>
    </location>
</feature>
<accession>A0AAW0P8J7</accession>
<keyword evidence="3" id="KW-1185">Reference proteome</keyword>
<comment type="caution">
    <text evidence="2">The sequence shown here is derived from an EMBL/GenBank/DDBJ whole genome shotgun (WGS) entry which is preliminary data.</text>
</comment>